<evidence type="ECO:0000256" key="8">
    <source>
        <dbReference type="ARBA" id="ARBA00023002"/>
    </source>
</evidence>
<comment type="cofactor">
    <cofactor evidence="1">
        <name>FAD</name>
        <dbReference type="ChEBI" id="CHEBI:57692"/>
    </cofactor>
</comment>
<proteinExistence type="inferred from homology"/>
<dbReference type="Gene3D" id="3.50.50.60">
    <property type="entry name" value="FAD/NAD(P)-binding domain"/>
    <property type="match status" value="1"/>
</dbReference>
<comment type="catalytic activity">
    <reaction evidence="11">
        <text>2 reduced [2Fe-2S]-[ferredoxin] + NADP(+) + H(+) = 2 oxidized [2Fe-2S]-[ferredoxin] + NADPH</text>
        <dbReference type="Rhea" id="RHEA:20125"/>
        <dbReference type="Rhea" id="RHEA-COMP:10000"/>
        <dbReference type="Rhea" id="RHEA-COMP:10001"/>
        <dbReference type="ChEBI" id="CHEBI:15378"/>
        <dbReference type="ChEBI" id="CHEBI:33737"/>
        <dbReference type="ChEBI" id="CHEBI:33738"/>
        <dbReference type="ChEBI" id="CHEBI:57783"/>
        <dbReference type="ChEBI" id="CHEBI:58349"/>
        <dbReference type="EC" id="1.18.1.2"/>
    </reaction>
</comment>
<dbReference type="PANTHER" id="PTHR48467">
    <property type="entry name" value="GLUTAMATE SYNTHASE 1 [NADH], CHLOROPLASTIC-LIKE"/>
    <property type="match status" value="1"/>
</dbReference>
<dbReference type="PRINTS" id="PR00419">
    <property type="entry name" value="ADXRDTASE"/>
</dbReference>
<dbReference type="Pfam" id="PF07992">
    <property type="entry name" value="Pyr_redox_2"/>
    <property type="match status" value="1"/>
</dbReference>
<evidence type="ECO:0000256" key="1">
    <source>
        <dbReference type="ARBA" id="ARBA00001974"/>
    </source>
</evidence>
<dbReference type="InterPro" id="IPR021163">
    <property type="entry name" value="Ferredox_Rdtase_adrenod"/>
</dbReference>
<evidence type="ECO:0000256" key="2">
    <source>
        <dbReference type="ARBA" id="ARBA00008312"/>
    </source>
</evidence>
<evidence type="ECO:0000256" key="3">
    <source>
        <dbReference type="ARBA" id="ARBA00013223"/>
    </source>
</evidence>
<keyword evidence="7" id="KW-0521">NADP</keyword>
<evidence type="ECO:0000256" key="11">
    <source>
        <dbReference type="ARBA" id="ARBA00047776"/>
    </source>
</evidence>
<dbReference type="PROSITE" id="PS51379">
    <property type="entry name" value="4FE4S_FER_2"/>
    <property type="match status" value="2"/>
</dbReference>
<evidence type="ECO:0000256" key="6">
    <source>
        <dbReference type="ARBA" id="ARBA00022827"/>
    </source>
</evidence>
<dbReference type="PROSITE" id="PS00198">
    <property type="entry name" value="4FE4S_FER_1"/>
    <property type="match status" value="1"/>
</dbReference>
<dbReference type="InterPro" id="IPR017900">
    <property type="entry name" value="4Fe4S_Fe_S_CS"/>
</dbReference>
<comment type="similarity">
    <text evidence="2">Belongs to the ferredoxin--NADP reductase type 1 family.</text>
</comment>
<dbReference type="PIRSF" id="PIRSF000362">
    <property type="entry name" value="FNR"/>
    <property type="match status" value="1"/>
</dbReference>
<keyword evidence="5" id="KW-0479">Metal-binding</keyword>
<feature type="domain" description="4Fe-4S ferredoxin-type" evidence="12">
    <location>
        <begin position="1"/>
        <end position="29"/>
    </location>
</feature>
<dbReference type="Gene3D" id="3.30.70.20">
    <property type="match status" value="1"/>
</dbReference>
<evidence type="ECO:0000256" key="5">
    <source>
        <dbReference type="ARBA" id="ARBA00022723"/>
    </source>
</evidence>
<name>A0ABQ2L2U1_9NOCA</name>
<evidence type="ECO:0000256" key="9">
    <source>
        <dbReference type="ARBA" id="ARBA00023004"/>
    </source>
</evidence>
<sequence length="551" mass="59015">MSHVITQACCNDASCVPVCPVGCIHPTPDEPGFATAEMLYIDPASCIDCGACVSECPVGAISRDTRLGEAGQTYLGLATAFYQGNPLPSGLPVADLAARRSARLSVAVVGSGAAGSYAATELLAAEGVSVTVFDQLPTPWGLVRGGVAPDHQHTKDVTKVFERAADDGRFRFYLNVEVGKHISHDELVRHYDAVIYAYGAAQDRQLGIAGADMPHSVSATEFVNWYNGHPDYADRAFDLSGQRAVIIGNGNVALDIARMLALGPEQLATTDIADHALDALASSAIEEIVVLGRRGPAQAAYTTPELIGLCDVPGIDIITLPDEVAIDTISREELDNAPAKRIKTDLAANCARGQLTPGNKRIILRYFASPAEITAQGVRVARTRLERGPDGGIRAVPTGTEETLETGLIIRSVGYRGTPIQGLPFDADRSVVHHEDGRVLDPATGIPIRGVYVTGWIKRGPTGGIGTNRKCARDTVRHLLDDHADGELQSRSHDHDIFDTLIRERQPNVVDLAGWRRIHDRETELGRNAGKPRRKLTSRADLLHAALGRQG</sequence>
<keyword evidence="9" id="KW-0408">Iron</keyword>
<dbReference type="Pfam" id="PF00037">
    <property type="entry name" value="Fer4"/>
    <property type="match status" value="1"/>
</dbReference>
<dbReference type="InterPro" id="IPR017896">
    <property type="entry name" value="4Fe4S_Fe-S-bd"/>
</dbReference>
<keyword evidence="14" id="KW-1185">Reference proteome</keyword>
<dbReference type="CDD" id="cd04410">
    <property type="entry name" value="DMSOR_beta-like"/>
    <property type="match status" value="1"/>
</dbReference>
<comment type="caution">
    <text evidence="13">The sequence shown here is derived from an EMBL/GenBank/DDBJ whole genome shotgun (WGS) entry which is preliminary data.</text>
</comment>
<dbReference type="Gene3D" id="3.40.50.720">
    <property type="entry name" value="NAD(P)-binding Rossmann-like Domain"/>
    <property type="match status" value="1"/>
</dbReference>
<organism evidence="13 14">
    <name type="scientific">Nocardia rhizosphaerihabitans</name>
    <dbReference type="NCBI Taxonomy" id="1691570"/>
    <lineage>
        <taxon>Bacteria</taxon>
        <taxon>Bacillati</taxon>
        <taxon>Actinomycetota</taxon>
        <taxon>Actinomycetes</taxon>
        <taxon>Mycobacteriales</taxon>
        <taxon>Nocardiaceae</taxon>
        <taxon>Nocardia</taxon>
    </lineage>
</organism>
<keyword evidence="8" id="KW-0560">Oxidoreductase</keyword>
<dbReference type="InterPro" id="IPR023753">
    <property type="entry name" value="FAD/NAD-binding_dom"/>
</dbReference>
<evidence type="ECO:0000256" key="4">
    <source>
        <dbReference type="ARBA" id="ARBA00022630"/>
    </source>
</evidence>
<evidence type="ECO:0000256" key="10">
    <source>
        <dbReference type="ARBA" id="ARBA00023014"/>
    </source>
</evidence>
<keyword evidence="4" id="KW-0285">Flavoprotein</keyword>
<accession>A0ABQ2L2U1</accession>
<protein>
    <recommendedName>
        <fullName evidence="3">ferredoxin--NADP(+) reductase</fullName>
        <ecNumber evidence="3">1.18.1.2</ecNumber>
    </recommendedName>
</protein>
<feature type="domain" description="4Fe-4S ferredoxin-type" evidence="12">
    <location>
        <begin position="37"/>
        <end position="66"/>
    </location>
</feature>
<reference evidence="14" key="1">
    <citation type="journal article" date="2019" name="Int. J. Syst. Evol. Microbiol.">
        <title>The Global Catalogue of Microorganisms (GCM) 10K type strain sequencing project: providing services to taxonomists for standard genome sequencing and annotation.</title>
        <authorList>
            <consortium name="The Broad Institute Genomics Platform"/>
            <consortium name="The Broad Institute Genome Sequencing Center for Infectious Disease"/>
            <person name="Wu L."/>
            <person name="Ma J."/>
        </authorList>
    </citation>
    <scope>NUCLEOTIDE SEQUENCE [LARGE SCALE GENOMIC DNA]</scope>
    <source>
        <strain evidence="14">CGMCC 4.7329</strain>
    </source>
</reference>
<evidence type="ECO:0000313" key="14">
    <source>
        <dbReference type="Proteomes" id="UP000658127"/>
    </source>
</evidence>
<keyword evidence="6" id="KW-0274">FAD</keyword>
<dbReference type="InterPro" id="IPR036188">
    <property type="entry name" value="FAD/NAD-bd_sf"/>
</dbReference>
<dbReference type="Proteomes" id="UP000658127">
    <property type="component" value="Unassembled WGS sequence"/>
</dbReference>
<dbReference type="EMBL" id="BMNE01000016">
    <property type="protein sequence ID" value="GGO00600.1"/>
    <property type="molecule type" value="Genomic_DNA"/>
</dbReference>
<dbReference type="SUPFAM" id="SSF51971">
    <property type="entry name" value="Nucleotide-binding domain"/>
    <property type="match status" value="1"/>
</dbReference>
<dbReference type="EC" id="1.18.1.2" evidence="3"/>
<evidence type="ECO:0000259" key="12">
    <source>
        <dbReference type="PROSITE" id="PS51379"/>
    </source>
</evidence>
<evidence type="ECO:0000256" key="7">
    <source>
        <dbReference type="ARBA" id="ARBA00022857"/>
    </source>
</evidence>
<evidence type="ECO:0000313" key="13">
    <source>
        <dbReference type="EMBL" id="GGO00600.1"/>
    </source>
</evidence>
<keyword evidence="10" id="KW-0411">Iron-sulfur</keyword>
<dbReference type="InterPro" id="IPR055275">
    <property type="entry name" value="Ferredox_Rdtase"/>
</dbReference>
<gene>
    <name evidence="13" type="ORF">GCM10011610_69700</name>
</gene>
<dbReference type="SUPFAM" id="SSF54862">
    <property type="entry name" value="4Fe-4S ferredoxins"/>
    <property type="match status" value="1"/>
</dbReference>
<dbReference type="RefSeq" id="WP_189034772.1">
    <property type="nucleotide sequence ID" value="NZ_BMNE01000016.1"/>
</dbReference>
<dbReference type="PANTHER" id="PTHR48467:SF1">
    <property type="entry name" value="GLUTAMATE SYNTHASE 1 [NADH], CHLOROPLASTIC-LIKE"/>
    <property type="match status" value="1"/>
</dbReference>